<evidence type="ECO:0000256" key="7">
    <source>
        <dbReference type="SAM" id="Phobius"/>
    </source>
</evidence>
<evidence type="ECO:0000313" key="8">
    <source>
        <dbReference type="EMBL" id="KAF8760790.1"/>
    </source>
</evidence>
<evidence type="ECO:0000256" key="3">
    <source>
        <dbReference type="ARBA" id="ARBA00022448"/>
    </source>
</evidence>
<evidence type="ECO:0000256" key="5">
    <source>
        <dbReference type="ARBA" id="ARBA00022989"/>
    </source>
</evidence>
<sequence length="379" mass="41273">MATSTFTLPVDVLSNLPNLPNVERRASFSAAQKSTGVERPASPRLHYRHDQEAVEMSTLGDNLDPKSVSTVGIPEVSAWTMSPKKEWAAIITCCGCMFMSKQVVFFSLLLLNGHPQAYAINGFGIGLQNAQANGFVTGIPNNTSAKLAYYTPDMVPVHSSPVGCHQFARLPKWSFHFLISLGISLINSLALFFVFKLRRQHEIMGVPAPHGDNASISRTDENAYKMVFGSRAVQLLAFFTWVYVGAEVTVGGWIVTFIIEERGGGASAGINARRVLLLWIGERRVVYLYSVLAIGLELVIWLVPDIIVTSGLVPKRILTGCIGWIASSGQVGSAVFPFMTGALAQKYGVKVLQPMLVGMIGSLILLWTLVPAGPQRHRD</sequence>
<keyword evidence="5 7" id="KW-1133">Transmembrane helix</keyword>
<keyword evidence="4 7" id="KW-0812">Transmembrane</keyword>
<organism evidence="8 9">
    <name type="scientific">Rhizoctonia solani</name>
    <dbReference type="NCBI Taxonomy" id="456999"/>
    <lineage>
        <taxon>Eukaryota</taxon>
        <taxon>Fungi</taxon>
        <taxon>Dikarya</taxon>
        <taxon>Basidiomycota</taxon>
        <taxon>Agaricomycotina</taxon>
        <taxon>Agaricomycetes</taxon>
        <taxon>Cantharellales</taxon>
        <taxon>Ceratobasidiaceae</taxon>
        <taxon>Rhizoctonia</taxon>
    </lineage>
</organism>
<feature type="transmembrane region" description="Helical" evidence="7">
    <location>
        <begin position="175"/>
        <end position="195"/>
    </location>
</feature>
<reference evidence="8" key="1">
    <citation type="submission" date="2020-09" db="EMBL/GenBank/DDBJ databases">
        <title>Comparative genome analyses of four rice-infecting Rhizoctonia solani isolates reveal extensive enrichment of homogalacturonan modification genes.</title>
        <authorList>
            <person name="Lee D.-Y."/>
            <person name="Jeon J."/>
            <person name="Kim K.-T."/>
            <person name="Cheong K."/>
            <person name="Song H."/>
            <person name="Choi G."/>
            <person name="Ko J."/>
            <person name="Opiyo S.O."/>
            <person name="Zuo S."/>
            <person name="Madhav S."/>
            <person name="Lee Y.-H."/>
            <person name="Wang G.-L."/>
        </authorList>
    </citation>
    <scope>NUCLEOTIDE SEQUENCE</scope>
    <source>
        <strain evidence="8">AG1-IA B2</strain>
    </source>
</reference>
<comment type="subcellular location">
    <subcellularLocation>
        <location evidence="1">Endomembrane system</location>
        <topology evidence="1">Multi-pass membrane protein</topology>
    </subcellularLocation>
</comment>
<comment type="caution">
    <text evidence="8">The sequence shown here is derived from an EMBL/GenBank/DDBJ whole genome shotgun (WGS) entry which is preliminary data.</text>
</comment>
<dbReference type="GO" id="GO:0016020">
    <property type="term" value="C:membrane"/>
    <property type="evidence" value="ECO:0007669"/>
    <property type="project" value="TreeGrafter"/>
</dbReference>
<protein>
    <submittedName>
        <fullName evidence="8">MFS general substrate transporter</fullName>
    </submittedName>
</protein>
<evidence type="ECO:0000256" key="2">
    <source>
        <dbReference type="ARBA" id="ARBA00008335"/>
    </source>
</evidence>
<feature type="transmembrane region" description="Helical" evidence="7">
    <location>
        <begin position="235"/>
        <end position="259"/>
    </location>
</feature>
<dbReference type="InterPro" id="IPR036259">
    <property type="entry name" value="MFS_trans_sf"/>
</dbReference>
<dbReference type="PANTHER" id="PTHR23514:SF3">
    <property type="entry name" value="BYPASS OF STOP CODON PROTEIN 6"/>
    <property type="match status" value="1"/>
</dbReference>
<accession>A0A8H7M8U6</accession>
<feature type="transmembrane region" description="Helical" evidence="7">
    <location>
        <begin position="351"/>
        <end position="370"/>
    </location>
</feature>
<dbReference type="PANTHER" id="PTHR23514">
    <property type="entry name" value="BYPASS OF STOP CODON PROTEIN 6"/>
    <property type="match status" value="1"/>
</dbReference>
<keyword evidence="6 7" id="KW-0472">Membrane</keyword>
<evidence type="ECO:0000313" key="9">
    <source>
        <dbReference type="Proteomes" id="UP000614334"/>
    </source>
</evidence>
<evidence type="ECO:0000256" key="4">
    <source>
        <dbReference type="ARBA" id="ARBA00022692"/>
    </source>
</evidence>
<dbReference type="EMBL" id="JACYCF010000001">
    <property type="protein sequence ID" value="KAF8760790.1"/>
    <property type="molecule type" value="Genomic_DNA"/>
</dbReference>
<dbReference type="AlphaFoldDB" id="A0A8H7M8U6"/>
<feature type="transmembrane region" description="Helical" evidence="7">
    <location>
        <begin position="317"/>
        <end position="339"/>
    </location>
</feature>
<dbReference type="InterPro" id="IPR051788">
    <property type="entry name" value="MFS_Transporter"/>
</dbReference>
<dbReference type="Proteomes" id="UP000614334">
    <property type="component" value="Unassembled WGS sequence"/>
</dbReference>
<evidence type="ECO:0000256" key="6">
    <source>
        <dbReference type="ARBA" id="ARBA00023136"/>
    </source>
</evidence>
<name>A0A8H7M8U6_9AGAM</name>
<comment type="similarity">
    <text evidence="2">Belongs to the major facilitator superfamily.</text>
</comment>
<dbReference type="GO" id="GO:0012505">
    <property type="term" value="C:endomembrane system"/>
    <property type="evidence" value="ECO:0007669"/>
    <property type="project" value="UniProtKB-SubCell"/>
</dbReference>
<gene>
    <name evidence="8" type="ORF">RHS01_00890</name>
</gene>
<dbReference type="Gene3D" id="1.20.1250.20">
    <property type="entry name" value="MFS general substrate transporter like domains"/>
    <property type="match status" value="1"/>
</dbReference>
<evidence type="ECO:0000256" key="1">
    <source>
        <dbReference type="ARBA" id="ARBA00004127"/>
    </source>
</evidence>
<feature type="transmembrane region" description="Helical" evidence="7">
    <location>
        <begin position="286"/>
        <end position="308"/>
    </location>
</feature>
<dbReference type="SUPFAM" id="SSF103473">
    <property type="entry name" value="MFS general substrate transporter"/>
    <property type="match status" value="1"/>
</dbReference>
<proteinExistence type="inferred from homology"/>
<keyword evidence="3" id="KW-0813">Transport</keyword>